<name>A0A1Y5EAP3_COLPS</name>
<dbReference type="PANTHER" id="PTHR17985:SF8">
    <property type="entry name" value="TRANSPORT AND GOLGI ORGANIZATION PROTEIN 2 HOMOLOG"/>
    <property type="match status" value="1"/>
</dbReference>
<reference evidence="2" key="1">
    <citation type="journal article" date="2017" name="Proc. Natl. Acad. Sci. U.S.A.">
        <title>Simulation of Deepwater Horizon oil plume reveals substrate specialization within a complex community of hydrocarbon degraders.</title>
        <authorList>
            <person name="Hu P."/>
            <person name="Dubinsky E.A."/>
            <person name="Probst A.J."/>
            <person name="Wang J."/>
            <person name="Sieber C.M.K."/>
            <person name="Tom L.M."/>
            <person name="Gardinali P."/>
            <person name="Banfield J.F."/>
            <person name="Atlas R.M."/>
            <person name="Andersen G.L."/>
        </authorList>
    </citation>
    <scope>NUCLEOTIDE SEQUENCE [LARGE SCALE GENOMIC DNA]</scope>
</reference>
<organism evidence="1 2">
    <name type="scientific">Colwellia psychrerythraea</name>
    <name type="common">Vibrio psychroerythus</name>
    <dbReference type="NCBI Taxonomy" id="28229"/>
    <lineage>
        <taxon>Bacteria</taxon>
        <taxon>Pseudomonadati</taxon>
        <taxon>Pseudomonadota</taxon>
        <taxon>Gammaproteobacteria</taxon>
        <taxon>Alteromonadales</taxon>
        <taxon>Colwelliaceae</taxon>
        <taxon>Colwellia</taxon>
    </lineage>
</organism>
<dbReference type="EMBL" id="MAAF01000071">
    <property type="protein sequence ID" value="OUR79350.1"/>
    <property type="molecule type" value="Genomic_DNA"/>
</dbReference>
<evidence type="ECO:0000313" key="2">
    <source>
        <dbReference type="Proteomes" id="UP000243053"/>
    </source>
</evidence>
<dbReference type="PANTHER" id="PTHR17985">
    <property type="entry name" value="SER/THR-RICH PROTEIN T10 IN DGCR REGION"/>
    <property type="match status" value="1"/>
</dbReference>
<gene>
    <name evidence="1" type="ORF">A9Q75_11845</name>
</gene>
<dbReference type="InterPro" id="IPR008551">
    <property type="entry name" value="TANGO2"/>
</dbReference>
<evidence type="ECO:0000313" key="1">
    <source>
        <dbReference type="EMBL" id="OUR79350.1"/>
    </source>
</evidence>
<comment type="caution">
    <text evidence="1">The sequence shown here is derived from an EMBL/GenBank/DDBJ whole genome shotgun (WGS) entry which is preliminary data.</text>
</comment>
<evidence type="ECO:0008006" key="3">
    <source>
        <dbReference type="Google" id="ProtNLM"/>
    </source>
</evidence>
<dbReference type="AlphaFoldDB" id="A0A1Y5EAP3"/>
<dbReference type="Proteomes" id="UP000243053">
    <property type="component" value="Unassembled WGS sequence"/>
</dbReference>
<dbReference type="Pfam" id="PF05742">
    <property type="entry name" value="TANGO2"/>
    <property type="match status" value="1"/>
</dbReference>
<sequence length="255" mass="28527">MCILFIAIEQHPKYPLIICANRDEFHQRPTQKMHVWAQPIVLAGKDLQAGGTWLGLSPTGKFAALTNFRKLPLSEETKKSRGDLVLQALANNDENFTDELAQQASQYHGFNLIHGSFNKLFCYDSVNKQSYQLSKGVHSICNGALDDIWPKMAWGEKLLIDTIRLQENLSIDGLFELMSNDKQALPNLLPATGLSEEWEQLLSAIFILSPTYGTRTTSIITQDIEGNVEVYDRSYAPSGACIAKQEFTLATAFDQ</sequence>
<proteinExistence type="predicted"/>
<accession>A0A1Y5EAP3</accession>
<protein>
    <recommendedName>
        <fullName evidence="3">NRDE family protein</fullName>
    </recommendedName>
</protein>